<name>A0A8H3A554_9AGAM</name>
<feature type="repeat" description="WD" evidence="3">
    <location>
        <begin position="816"/>
        <end position="857"/>
    </location>
</feature>
<feature type="repeat" description="WD" evidence="3">
    <location>
        <begin position="902"/>
        <end position="943"/>
    </location>
</feature>
<feature type="region of interest" description="Disordered" evidence="4">
    <location>
        <begin position="1"/>
        <end position="46"/>
    </location>
</feature>
<dbReference type="SUPFAM" id="SSF82171">
    <property type="entry name" value="DPP6 N-terminal domain-like"/>
    <property type="match status" value="1"/>
</dbReference>
<keyword evidence="1 3" id="KW-0853">WD repeat</keyword>
<keyword evidence="2" id="KW-0677">Repeat</keyword>
<evidence type="ECO:0000256" key="1">
    <source>
        <dbReference type="ARBA" id="ARBA00022574"/>
    </source>
</evidence>
<feature type="repeat" description="WD" evidence="3">
    <location>
        <begin position="1165"/>
        <end position="1206"/>
    </location>
</feature>
<evidence type="ECO:0000313" key="6">
    <source>
        <dbReference type="EMBL" id="CAE6396550.1"/>
    </source>
</evidence>
<feature type="repeat" description="WD" evidence="3">
    <location>
        <begin position="859"/>
        <end position="900"/>
    </location>
</feature>
<dbReference type="PROSITE" id="PS50294">
    <property type="entry name" value="WD_REPEATS_REGION"/>
    <property type="match status" value="8"/>
</dbReference>
<dbReference type="Pfam" id="PF00400">
    <property type="entry name" value="WD40"/>
    <property type="match status" value="11"/>
</dbReference>
<dbReference type="InterPro" id="IPR056884">
    <property type="entry name" value="NPHP3-like_N"/>
</dbReference>
<feature type="repeat" description="WD" evidence="3">
    <location>
        <begin position="773"/>
        <end position="814"/>
    </location>
</feature>
<dbReference type="PROSITE" id="PS00678">
    <property type="entry name" value="WD_REPEATS_1"/>
    <property type="match status" value="3"/>
</dbReference>
<sequence>MSSKNPSDSSERRGIRQTQRSGLHAEDGLSRPPDSRPLDGNTEDFSQPSLGTHLLSIFNCFNFNLDSGIPTARSNQSIAPGLSKPSARATAPNDANAIRKNEAGDRAWNLLHSSLCAFQTSAQLFPPLKSVVSEFVGCLDIIQKAASNRTDYTELAEEFQSMANMLNQYASELESEPSSGSIANITQCIELQLEDIKSKQASGTIERLLESTKGQDEIIRYYRQIEGLFRQIQHDLHMRTRSDVKKQLELARFSPAFRAKLCAVLNEDPDAGKLNVVQQFEKLIIQPMGTAKDAIPDIIVVVIDALDECDDNYSVRLLLDILLKYAEELPLKFFVASRPEHAIRERMVSQGGAERAIVHLHDIEQSIVEEDIKKYLTESLSGMKPPPLLQQIDQLAKRSRNLFIYAATVVRYIHPEDVHVDSNARLKSMLASIGDPRAIAENRYEDLDRLYTTVLGAVFHARLDSTEKQRMERVLWTIVCAREPMTVATIASLASLDNDQVWAALQSLRSVVHVPENNALISTLHASFPEYMLDEARSKVFCCNESKSNETLARRCFEVMKSELRFNICELEYSYLNDSQIEDLEARVSQRISPTLSYTCRYWGSHLSLAPFLDNTRDMLLDFLSSRFLFWMEVLSLSQCIGIGAPLMQQAQTWLRTRNHEDEIQKQVSDSRNFITWFAANPSSRSTPHIYLSALPLCAKSSWIYQHYSKRTKGLASITMKQHDEVVLAVWNVESPMLSVAISPEGGRITAGSVDGRVWVYDVNTGAVVTGPFRGHTGAVNSVVFSPCGTQIASCSDDSTIIIWDSLTGRTVAGPLRKHTASVHSIAFSPDGKHVASGSIDKTTIVWDSYTGAMALKPLDDNTGAIYSVAFSPNSQIIATGSSDWSIRLWDASTGATIGKPLKGHGNTVTGVAFSPDGSRLASCSSDGSIYFWDLKTGIAIDPPLRGHKGPIWSIKFSHDGAFIVAGGHTKDPSIRVWDTATGGLVLGPLSGHRDSLGSVVFSPDNSQIVSCSDDGTIRIWDAQMKPRMLDQQPTSELSVGPIAVLPNGTRFISNSSSGVLHIWDMQSGKIIPCNFEGQDASQKIYCLAVSSQGTQVAICTGINFTVQVWDISTGKRVGQPLNGHSDSARCIAFSPNSAYVCSGSNDNTVIVWDIKSSKMVHQPYKAHTDSVLSVVYSPNGTHIASSAADFTVRIWDSFTGTLVHTLNEHKASISSIAFSPDGGHIVSGSVDGEILKWNVGNGTILESIQARNSDLNFNTDQSTIINSVSFSPDGTSIISGYVSSISLSLLDARFTKRASEMNLPSNEKALWVGYSPDGTHIICVSTSSPSSSNIIRAWSSTVCVDKKARPEVLGSDSSGWSFEPDGRILSPSGFLIWVPPDLVNDIKSHMESGSESYYGSLVWSPGCFINIGYPDLCIGDRWGECYVSKDDTTRVSQLLGRE</sequence>
<dbReference type="InterPro" id="IPR019775">
    <property type="entry name" value="WD40_repeat_CS"/>
</dbReference>
<dbReference type="InterPro" id="IPR015943">
    <property type="entry name" value="WD40/YVTN_repeat-like_dom_sf"/>
</dbReference>
<reference evidence="6" key="1">
    <citation type="submission" date="2021-01" db="EMBL/GenBank/DDBJ databases">
        <authorList>
            <person name="Kaushik A."/>
        </authorList>
    </citation>
    <scope>NUCLEOTIDE SEQUENCE</scope>
    <source>
        <strain evidence="6">AG2-2IIIB</strain>
    </source>
</reference>
<evidence type="ECO:0000256" key="2">
    <source>
        <dbReference type="ARBA" id="ARBA00022737"/>
    </source>
</evidence>
<dbReference type="Pfam" id="PF24883">
    <property type="entry name" value="NPHP3_N"/>
    <property type="match status" value="1"/>
</dbReference>
<evidence type="ECO:0000313" key="7">
    <source>
        <dbReference type="Proteomes" id="UP000663843"/>
    </source>
</evidence>
<feature type="repeat" description="WD" evidence="3">
    <location>
        <begin position="990"/>
        <end position="1022"/>
    </location>
</feature>
<dbReference type="SMART" id="SM00320">
    <property type="entry name" value="WD40"/>
    <property type="match status" value="13"/>
</dbReference>
<dbReference type="Gene3D" id="2.130.10.10">
    <property type="entry name" value="YVTN repeat-like/Quinoprotein amine dehydrogenase"/>
    <property type="match status" value="5"/>
</dbReference>
<dbReference type="InterPro" id="IPR011047">
    <property type="entry name" value="Quinoprotein_ADH-like_sf"/>
</dbReference>
<feature type="compositionally biased region" description="Basic and acidic residues" evidence="4">
    <location>
        <begin position="23"/>
        <end position="37"/>
    </location>
</feature>
<dbReference type="InterPro" id="IPR036322">
    <property type="entry name" value="WD40_repeat_dom_sf"/>
</dbReference>
<organism evidence="6 7">
    <name type="scientific">Rhizoctonia solani</name>
    <dbReference type="NCBI Taxonomy" id="456999"/>
    <lineage>
        <taxon>Eukaryota</taxon>
        <taxon>Fungi</taxon>
        <taxon>Dikarya</taxon>
        <taxon>Basidiomycota</taxon>
        <taxon>Agaricomycotina</taxon>
        <taxon>Agaricomycetes</taxon>
        <taxon>Cantharellales</taxon>
        <taxon>Ceratobasidiaceae</taxon>
        <taxon>Rhizoctonia</taxon>
    </lineage>
</organism>
<dbReference type="SUPFAM" id="SSF50978">
    <property type="entry name" value="WD40 repeat-like"/>
    <property type="match status" value="1"/>
</dbReference>
<dbReference type="CDD" id="cd00200">
    <property type="entry name" value="WD40"/>
    <property type="match status" value="2"/>
</dbReference>
<proteinExistence type="predicted"/>
<dbReference type="InterPro" id="IPR020472">
    <property type="entry name" value="WD40_PAC1"/>
</dbReference>
<dbReference type="PANTHER" id="PTHR19879">
    <property type="entry name" value="TRANSCRIPTION INITIATION FACTOR TFIID"/>
    <property type="match status" value="1"/>
</dbReference>
<protein>
    <recommendedName>
        <fullName evidence="5">Nephrocystin 3-like N-terminal domain-containing protein</fullName>
    </recommendedName>
</protein>
<dbReference type="Proteomes" id="UP000663843">
    <property type="component" value="Unassembled WGS sequence"/>
</dbReference>
<gene>
    <name evidence="6" type="ORF">RDB_LOCUS33489</name>
</gene>
<dbReference type="EMBL" id="CAJMWT010001372">
    <property type="protein sequence ID" value="CAE6396550.1"/>
    <property type="molecule type" value="Genomic_DNA"/>
</dbReference>
<dbReference type="InterPro" id="IPR001680">
    <property type="entry name" value="WD40_rpt"/>
</dbReference>
<feature type="domain" description="Nephrocystin 3-like N-terminal" evidence="5">
    <location>
        <begin position="249"/>
        <end position="338"/>
    </location>
</feature>
<evidence type="ECO:0000259" key="5">
    <source>
        <dbReference type="Pfam" id="PF24883"/>
    </source>
</evidence>
<accession>A0A8H3A554</accession>
<comment type="caution">
    <text evidence="6">The sequence shown here is derived from an EMBL/GenBank/DDBJ whole genome shotgun (WGS) entry which is preliminary data.</text>
</comment>
<feature type="repeat" description="WD" evidence="3">
    <location>
        <begin position="1122"/>
        <end position="1163"/>
    </location>
</feature>
<dbReference type="PANTHER" id="PTHR19879:SF9">
    <property type="entry name" value="TRANSCRIPTION INITIATION FACTOR TFIID SUBUNIT 5"/>
    <property type="match status" value="1"/>
</dbReference>
<feature type="repeat" description="WD" evidence="3">
    <location>
        <begin position="1207"/>
        <end position="1248"/>
    </location>
</feature>
<evidence type="ECO:0000256" key="4">
    <source>
        <dbReference type="SAM" id="MobiDB-lite"/>
    </source>
</evidence>
<dbReference type="PROSITE" id="PS50082">
    <property type="entry name" value="WD_REPEATS_2"/>
    <property type="match status" value="8"/>
</dbReference>
<dbReference type="PRINTS" id="PR00320">
    <property type="entry name" value="GPROTEINBRPT"/>
</dbReference>
<evidence type="ECO:0000256" key="3">
    <source>
        <dbReference type="PROSITE-ProRule" id="PRU00221"/>
    </source>
</evidence>
<dbReference type="SUPFAM" id="SSF50998">
    <property type="entry name" value="Quinoprotein alcohol dehydrogenase-like"/>
    <property type="match status" value="1"/>
</dbReference>